<protein>
    <submittedName>
        <fullName evidence="1">Uncharacterized protein</fullName>
    </submittedName>
</protein>
<accession>A0AAW3A1V1</accession>
<gene>
    <name evidence="1" type="ORF">Q4I31_007035</name>
</gene>
<organism evidence="1 2">
    <name type="scientific">Leishmania lindenbergi</name>
    <dbReference type="NCBI Taxonomy" id="651832"/>
    <lineage>
        <taxon>Eukaryota</taxon>
        <taxon>Discoba</taxon>
        <taxon>Euglenozoa</taxon>
        <taxon>Kinetoplastea</taxon>
        <taxon>Metakinetoplastina</taxon>
        <taxon>Trypanosomatida</taxon>
        <taxon>Trypanosomatidae</taxon>
        <taxon>Leishmaniinae</taxon>
        <taxon>Leishmania</taxon>
    </lineage>
</organism>
<evidence type="ECO:0000313" key="1">
    <source>
        <dbReference type="EMBL" id="KAL0495788.1"/>
    </source>
</evidence>
<sequence>MGAAVAATAAGGNICSTRSAIGTTHPEPHQRQDPCHASNALTAIATMLSSLGVGVNEEGHERLFASDGAGVQGYYYYTW</sequence>
<proteinExistence type="predicted"/>
<dbReference type="Proteomes" id="UP001500131">
    <property type="component" value="Unassembled WGS sequence"/>
</dbReference>
<comment type="caution">
    <text evidence="1">The sequence shown here is derived from an EMBL/GenBank/DDBJ whole genome shotgun (WGS) entry which is preliminary data.</text>
</comment>
<evidence type="ECO:0000313" key="2">
    <source>
        <dbReference type="Proteomes" id="UP001500131"/>
    </source>
</evidence>
<name>A0AAW3A1V1_9TRYP</name>
<dbReference type="EMBL" id="JBAMZK010000035">
    <property type="protein sequence ID" value="KAL0495788.1"/>
    <property type="molecule type" value="Genomic_DNA"/>
</dbReference>
<reference evidence="1 2" key="1">
    <citation type="submission" date="2024-02" db="EMBL/GenBank/DDBJ databases">
        <title>FIRST GENOME SEQUENCES OF Leishmania (Viannia) shawi, Leishmania (Viannia) lindenbergi AND Leishmania (Viannia) utingensis.</title>
        <authorList>
            <person name="Resadore F."/>
            <person name="Custodio M.G.F."/>
            <person name="Boite M.C."/>
            <person name="Cupolillo E."/>
            <person name="Ferreira G.E.M."/>
        </authorList>
    </citation>
    <scope>NUCLEOTIDE SEQUENCE [LARGE SCALE GENOMIC DNA]</scope>
    <source>
        <strain evidence="1 2">MHOM/BR/1966/M15733</strain>
    </source>
</reference>
<dbReference type="AlphaFoldDB" id="A0AAW3A1V1"/>
<keyword evidence="2" id="KW-1185">Reference proteome</keyword>